<comment type="caution">
    <text evidence="2">The sequence shown here is derived from an EMBL/GenBank/DDBJ whole genome shotgun (WGS) entry which is preliminary data.</text>
</comment>
<protein>
    <recommendedName>
        <fullName evidence="4">Alpha/beta hydrolase fold-3 domain-containing protein</fullName>
    </recommendedName>
</protein>
<evidence type="ECO:0008006" key="4">
    <source>
        <dbReference type="Google" id="ProtNLM"/>
    </source>
</evidence>
<sequence>MQRWATRCLPCPSRRVHRRCFHHDSSIDTVEVSCASSGSITVDLHNVFRHSASTPLLIYVPPVSPTPGSQPPIPRFLRPYPTAVINYRWFSPDSTRPKSGPEEEEEHDFSTPLQWPTPIHDVLSGYGWITKSLRPEGNSRRDLYVYSSHAGASLATSLALTETHQHEPVAVRGLVAWNGIYNWSMFLPDHKINKTARGKSRKPSPRLEDASTLRFLEREMTGLFRKPADLFDHFASPSLFFQTSGMNVPPTFTQAADLTALIDRLSSMTSEHDPSRLLDATGIVLPTPRRSALKFPPSKSTLKLPASLLLHDAPAEPVTKRKTKRKLRVAGHTFEAQAQELAELMRRSLEKLEFKQRMQWDEDFDVRDAIARRVSVVDVGENEGMELGQRGEEAIEAWLEERISS</sequence>
<dbReference type="SUPFAM" id="SSF53474">
    <property type="entry name" value="alpha/beta-Hydrolases"/>
    <property type="match status" value="1"/>
</dbReference>
<name>A0A4R8RHU4_COLTR</name>
<keyword evidence="3" id="KW-1185">Reference proteome</keyword>
<evidence type="ECO:0000256" key="1">
    <source>
        <dbReference type="SAM" id="MobiDB-lite"/>
    </source>
</evidence>
<proteinExistence type="predicted"/>
<organism evidence="2 3">
    <name type="scientific">Colletotrichum trifolii</name>
    <dbReference type="NCBI Taxonomy" id="5466"/>
    <lineage>
        <taxon>Eukaryota</taxon>
        <taxon>Fungi</taxon>
        <taxon>Dikarya</taxon>
        <taxon>Ascomycota</taxon>
        <taxon>Pezizomycotina</taxon>
        <taxon>Sordariomycetes</taxon>
        <taxon>Hypocreomycetidae</taxon>
        <taxon>Glomerellales</taxon>
        <taxon>Glomerellaceae</taxon>
        <taxon>Colletotrichum</taxon>
        <taxon>Colletotrichum orbiculare species complex</taxon>
    </lineage>
</organism>
<feature type="region of interest" description="Disordered" evidence="1">
    <location>
        <begin position="91"/>
        <end position="111"/>
    </location>
</feature>
<dbReference type="STRING" id="5466.A0A4R8RHU4"/>
<dbReference type="Proteomes" id="UP000295703">
    <property type="component" value="Unassembled WGS sequence"/>
</dbReference>
<accession>A0A4R8RHU4</accession>
<dbReference type="EMBL" id="RYZW01000045">
    <property type="protein sequence ID" value="TDZ58369.1"/>
    <property type="molecule type" value="Genomic_DNA"/>
</dbReference>
<dbReference type="InterPro" id="IPR029058">
    <property type="entry name" value="AB_hydrolase_fold"/>
</dbReference>
<gene>
    <name evidence="2" type="ORF">CTRI78_v005438</name>
</gene>
<reference evidence="2 3" key="1">
    <citation type="submission" date="2018-12" db="EMBL/GenBank/DDBJ databases">
        <title>Genome sequence and assembly of Colletotrichum trifolii.</title>
        <authorList>
            <person name="Gan P."/>
            <person name="Shirasu K."/>
        </authorList>
    </citation>
    <scope>NUCLEOTIDE SEQUENCE [LARGE SCALE GENOMIC DNA]</scope>
    <source>
        <strain evidence="2 3">543-2</strain>
    </source>
</reference>
<dbReference type="AlphaFoldDB" id="A0A4R8RHU4"/>
<evidence type="ECO:0000313" key="2">
    <source>
        <dbReference type="EMBL" id="TDZ58369.1"/>
    </source>
</evidence>
<dbReference type="Gene3D" id="3.40.50.1820">
    <property type="entry name" value="alpha/beta hydrolase"/>
    <property type="match status" value="1"/>
</dbReference>
<evidence type="ECO:0000313" key="3">
    <source>
        <dbReference type="Proteomes" id="UP000295703"/>
    </source>
</evidence>